<dbReference type="Proteomes" id="UP000001508">
    <property type="component" value="Chromosome"/>
</dbReference>
<dbReference type="HOGENOM" id="CLU_011260_1_0_7"/>
<name>D6Z1D0_DESAT</name>
<feature type="domain" description="PAC" evidence="9">
    <location>
        <begin position="430"/>
        <end position="481"/>
    </location>
</feature>
<dbReference type="Gene3D" id="3.40.190.10">
    <property type="entry name" value="Periplasmic binding protein-like II"/>
    <property type="match status" value="2"/>
</dbReference>
<dbReference type="CDD" id="cd00130">
    <property type="entry name" value="PAS"/>
    <property type="match status" value="1"/>
</dbReference>
<dbReference type="Pfam" id="PF13426">
    <property type="entry name" value="PAS_9"/>
    <property type="match status" value="1"/>
</dbReference>
<evidence type="ECO:0000256" key="3">
    <source>
        <dbReference type="ARBA" id="ARBA00022553"/>
    </source>
</evidence>
<dbReference type="eggNOG" id="COG3221">
    <property type="taxonomic scope" value="Bacteria"/>
</dbReference>
<dbReference type="SUPFAM" id="SSF53850">
    <property type="entry name" value="Periplasmic binding protein-like II"/>
    <property type="match status" value="1"/>
</dbReference>
<evidence type="ECO:0000256" key="2">
    <source>
        <dbReference type="ARBA" id="ARBA00012438"/>
    </source>
</evidence>
<keyword evidence="3" id="KW-0597">Phosphoprotein</keyword>
<keyword evidence="6" id="KW-0812">Transmembrane</keyword>
<evidence type="ECO:0000256" key="5">
    <source>
        <dbReference type="ARBA" id="ARBA00022777"/>
    </source>
</evidence>
<evidence type="ECO:0000259" key="8">
    <source>
        <dbReference type="PROSITE" id="PS50112"/>
    </source>
</evidence>
<protein>
    <recommendedName>
        <fullName evidence="2">histidine kinase</fullName>
        <ecNumber evidence="2">2.7.13.3</ecNumber>
    </recommendedName>
</protein>
<dbReference type="SMART" id="SM00388">
    <property type="entry name" value="HisKA"/>
    <property type="match status" value="1"/>
</dbReference>
<dbReference type="InterPro" id="IPR005467">
    <property type="entry name" value="His_kinase_dom"/>
</dbReference>
<dbReference type="PRINTS" id="PR00344">
    <property type="entry name" value="BCTRLSENSOR"/>
</dbReference>
<feature type="domain" description="Histidine kinase" evidence="7">
    <location>
        <begin position="499"/>
        <end position="715"/>
    </location>
</feature>
<dbReference type="PANTHER" id="PTHR43304">
    <property type="entry name" value="PHYTOCHROME-LIKE PROTEIN CPH1"/>
    <property type="match status" value="1"/>
</dbReference>
<dbReference type="STRING" id="589865.DaAHT2_0681"/>
<gene>
    <name evidence="10" type="ordered locus">DaAHT2_0681</name>
</gene>
<evidence type="ECO:0000256" key="6">
    <source>
        <dbReference type="SAM" id="Phobius"/>
    </source>
</evidence>
<evidence type="ECO:0000313" key="10">
    <source>
        <dbReference type="EMBL" id="ADH85385.1"/>
    </source>
</evidence>
<dbReference type="InterPro" id="IPR004358">
    <property type="entry name" value="Sig_transdc_His_kin-like_C"/>
</dbReference>
<dbReference type="PROSITE" id="PS50112">
    <property type="entry name" value="PAS"/>
    <property type="match status" value="1"/>
</dbReference>
<dbReference type="Gene3D" id="1.10.287.130">
    <property type="match status" value="1"/>
</dbReference>
<dbReference type="SUPFAM" id="SSF55785">
    <property type="entry name" value="PYP-like sensor domain (PAS domain)"/>
    <property type="match status" value="1"/>
</dbReference>
<dbReference type="Pfam" id="PF00512">
    <property type="entry name" value="HisKA"/>
    <property type="match status" value="1"/>
</dbReference>
<dbReference type="RefSeq" id="WP_013162915.1">
    <property type="nucleotide sequence ID" value="NC_014216.1"/>
</dbReference>
<evidence type="ECO:0000259" key="7">
    <source>
        <dbReference type="PROSITE" id="PS50109"/>
    </source>
</evidence>
<keyword evidence="6" id="KW-0472">Membrane</keyword>
<dbReference type="PANTHER" id="PTHR43304:SF1">
    <property type="entry name" value="PAC DOMAIN-CONTAINING PROTEIN"/>
    <property type="match status" value="1"/>
</dbReference>
<feature type="transmembrane region" description="Helical" evidence="6">
    <location>
        <begin position="321"/>
        <end position="345"/>
    </location>
</feature>
<dbReference type="InterPro" id="IPR000014">
    <property type="entry name" value="PAS"/>
</dbReference>
<dbReference type="InterPro" id="IPR036097">
    <property type="entry name" value="HisK_dim/P_sf"/>
</dbReference>
<comment type="catalytic activity">
    <reaction evidence="1">
        <text>ATP + protein L-histidine = ADP + protein N-phospho-L-histidine.</text>
        <dbReference type="EC" id="2.7.13.3"/>
    </reaction>
</comment>
<evidence type="ECO:0000256" key="4">
    <source>
        <dbReference type="ARBA" id="ARBA00022679"/>
    </source>
</evidence>
<dbReference type="InParanoid" id="D6Z1D0"/>
<evidence type="ECO:0000259" key="9">
    <source>
        <dbReference type="PROSITE" id="PS50113"/>
    </source>
</evidence>
<dbReference type="Gene3D" id="3.30.565.10">
    <property type="entry name" value="Histidine kinase-like ATPase, C-terminal domain"/>
    <property type="match status" value="1"/>
</dbReference>
<keyword evidence="4" id="KW-0808">Transferase</keyword>
<dbReference type="AlphaFoldDB" id="D6Z1D0"/>
<dbReference type="InterPro" id="IPR003661">
    <property type="entry name" value="HisK_dim/P_dom"/>
</dbReference>
<dbReference type="SUPFAM" id="SSF55874">
    <property type="entry name" value="ATPase domain of HSP90 chaperone/DNA topoisomerase II/histidine kinase"/>
    <property type="match status" value="1"/>
</dbReference>
<proteinExistence type="predicted"/>
<dbReference type="CDD" id="cd00082">
    <property type="entry name" value="HisKA"/>
    <property type="match status" value="1"/>
</dbReference>
<dbReference type="InterPro" id="IPR036890">
    <property type="entry name" value="HATPase_C_sf"/>
</dbReference>
<dbReference type="GO" id="GO:0000155">
    <property type="term" value="F:phosphorelay sensor kinase activity"/>
    <property type="evidence" value="ECO:0007669"/>
    <property type="project" value="InterPro"/>
</dbReference>
<reference evidence="11" key="1">
    <citation type="submission" date="2010-02" db="EMBL/GenBank/DDBJ databases">
        <title>Complete sequence of Desulfurivibrio alkaliphilus AHT2.</title>
        <authorList>
            <consortium name="US DOE Joint Genome Institute"/>
            <person name="Pitluck S."/>
            <person name="Chertkov O."/>
            <person name="Detter J.C."/>
            <person name="Han C."/>
            <person name="Tapia R."/>
            <person name="Larimer F."/>
            <person name="Land M."/>
            <person name="Hauser L."/>
            <person name="Kyrpides N."/>
            <person name="Mikhailova N."/>
            <person name="Sorokin D.Y."/>
            <person name="Muyzer G."/>
            <person name="Woyke T."/>
        </authorList>
    </citation>
    <scope>NUCLEOTIDE SEQUENCE [LARGE SCALE GENOMIC DNA]</scope>
    <source>
        <strain evidence="11">DSM 19089 / UNIQEM U267 / AHT2</strain>
    </source>
</reference>
<feature type="domain" description="PAS" evidence="8">
    <location>
        <begin position="352"/>
        <end position="412"/>
    </location>
</feature>
<dbReference type="Pfam" id="PF02518">
    <property type="entry name" value="HATPase_c"/>
    <property type="match status" value="1"/>
</dbReference>
<dbReference type="InterPro" id="IPR035965">
    <property type="entry name" value="PAS-like_dom_sf"/>
</dbReference>
<dbReference type="InterPro" id="IPR052162">
    <property type="entry name" value="Sensor_kinase/Photoreceptor"/>
</dbReference>
<dbReference type="InterPro" id="IPR003594">
    <property type="entry name" value="HATPase_dom"/>
</dbReference>
<accession>D6Z1D0</accession>
<dbReference type="Gene3D" id="3.30.450.20">
    <property type="entry name" value="PAS domain"/>
    <property type="match status" value="1"/>
</dbReference>
<sequence>MKLLTGRRSHLLPIMLFLLLLLLPGTGQPQTADERLTLGVLAYRPVPDTEQRWQPLVDYLNAAVADLRLDLKALNYDDLENAIAAGEIDFVLSNPAHYVLLAHRDNLSSPLATMINLVQDQPSRGFGGVILVPSQQRELQQVKDLAGRTVATVSRKSLGGFQMQAFELRQQGVNILRESRVLETGMPHDLAVDTMLRGEADAAFVRSGVMEGLIHEGRLDPEVVRVLNPLPRSEFPFVLSTRLYPEWPLVALAHVDEQAALKLVTAVLALPHGGEDARRAGIYGFTLPADYRPVEQLLRELRLPPFEQSPFFTLHDAWQRWTWLIVATVLSMLFLLLLSIGMLWARRQVARQQAHTMNLLRSLGEGVYGTDRTGRCTFINDTALEMLGFTHEEVIGADQHQLFHHHTPDGREYHVEDCPVYLTAMDGRVRRLEEWFFRKDGRGFPVELVVTPVREQGKITGTIAAFKDISQRRRAEEKLQRQSEELHRSNADLEQFAYAASHDLRQPLRMVQGYLQLLVRRLGSRLSSEEQEYIFYATDGARRMDEMIVGLLNFSRVGRKGDPMAPLNGRAPLDEALAFLALDIEKSGATMKVAGRWPQVVASGDELTRLFQNLLSNAIKYVPADRTPEVEVESSVVGDCWRVEIRDNGIGIDPSQQPRLFKVFSRLQSRKKFDGTGIGLALCRRIVECHGGSIGVESAGSDQGAVFWFELPLEPKLAEEPDPDPDHQGKYHE</sequence>
<dbReference type="eggNOG" id="COG4251">
    <property type="taxonomic scope" value="Bacteria"/>
</dbReference>
<dbReference type="OrthoDB" id="9795133at2"/>
<keyword evidence="5 10" id="KW-0418">Kinase</keyword>
<keyword evidence="6" id="KW-1133">Transmembrane helix</keyword>
<dbReference type="PROSITE" id="PS50109">
    <property type="entry name" value="HIS_KIN"/>
    <property type="match status" value="1"/>
</dbReference>
<dbReference type="SUPFAM" id="SSF47384">
    <property type="entry name" value="Homodimeric domain of signal transducing histidine kinase"/>
    <property type="match status" value="1"/>
</dbReference>
<dbReference type="InterPro" id="IPR000700">
    <property type="entry name" value="PAS-assoc_C"/>
</dbReference>
<keyword evidence="11" id="KW-1185">Reference proteome</keyword>
<evidence type="ECO:0000313" key="11">
    <source>
        <dbReference type="Proteomes" id="UP000001508"/>
    </source>
</evidence>
<organism evidence="10 11">
    <name type="scientific">Desulfurivibrio alkaliphilus (strain DSM 19089 / UNIQEM U267 / AHT2)</name>
    <dbReference type="NCBI Taxonomy" id="589865"/>
    <lineage>
        <taxon>Bacteria</taxon>
        <taxon>Pseudomonadati</taxon>
        <taxon>Thermodesulfobacteriota</taxon>
        <taxon>Desulfobulbia</taxon>
        <taxon>Desulfobulbales</taxon>
        <taxon>Desulfobulbaceae</taxon>
        <taxon>Desulfurivibrio</taxon>
    </lineage>
</organism>
<dbReference type="PROSITE" id="PS50113">
    <property type="entry name" value="PAC"/>
    <property type="match status" value="1"/>
</dbReference>
<dbReference type="NCBIfam" id="TIGR00229">
    <property type="entry name" value="sensory_box"/>
    <property type="match status" value="1"/>
</dbReference>
<dbReference type="SMART" id="SM00387">
    <property type="entry name" value="HATPase_c"/>
    <property type="match status" value="1"/>
</dbReference>
<dbReference type="EMBL" id="CP001940">
    <property type="protein sequence ID" value="ADH85385.1"/>
    <property type="molecule type" value="Genomic_DNA"/>
</dbReference>
<dbReference type="SMART" id="SM00091">
    <property type="entry name" value="PAS"/>
    <property type="match status" value="1"/>
</dbReference>
<dbReference type="EC" id="2.7.13.3" evidence="2"/>
<dbReference type="KEGG" id="dak:DaAHT2_0681"/>
<dbReference type="Pfam" id="PF12974">
    <property type="entry name" value="Phosphonate-bd"/>
    <property type="match status" value="1"/>
</dbReference>
<dbReference type="eggNOG" id="COG3829">
    <property type="taxonomic scope" value="Bacteria"/>
</dbReference>
<evidence type="ECO:0000256" key="1">
    <source>
        <dbReference type="ARBA" id="ARBA00000085"/>
    </source>
</evidence>